<protein>
    <recommendedName>
        <fullName evidence="4">DUF2953 domain-containing protein</fullName>
    </recommendedName>
</protein>
<evidence type="ECO:0008006" key="4">
    <source>
        <dbReference type="Google" id="ProtNLM"/>
    </source>
</evidence>
<sequence length="228" mass="26309">MMGWLWAAAVAAAAVAALLASRVRIKLYFSRVGSDDHLLVEFRALYGIVRYKYDVPLIRFHGLIHLFDVKTERVDRKKDVLLDEKDSDISIENIQDFYRQAKLFTKRIEDFSGWMKWTVAKVRCTQLQWATYIGIGDAAETAIATGIIWGLKTSLLGFVFRYLKLDARPELLVQPQYNRKQFSVKLRCMIHIRFGLVLLAAMLLAVRFMRANRDYKKTKTKLESNPAG</sequence>
<dbReference type="RefSeq" id="WP_113033762.1">
    <property type="nucleotide sequence ID" value="NZ_QMFB01000016.1"/>
</dbReference>
<dbReference type="Proteomes" id="UP000250369">
    <property type="component" value="Unassembled WGS sequence"/>
</dbReference>
<accession>A0A329MIG9</accession>
<proteinExistence type="predicted"/>
<keyword evidence="1" id="KW-1133">Transmembrane helix</keyword>
<evidence type="ECO:0000256" key="1">
    <source>
        <dbReference type="SAM" id="Phobius"/>
    </source>
</evidence>
<dbReference type="AlphaFoldDB" id="A0A329MIG9"/>
<evidence type="ECO:0000313" key="3">
    <source>
        <dbReference type="Proteomes" id="UP000250369"/>
    </source>
</evidence>
<name>A0A329MIG9_9BACL</name>
<dbReference type="EMBL" id="QMFB01000016">
    <property type="protein sequence ID" value="RAV18573.1"/>
    <property type="molecule type" value="Genomic_DNA"/>
</dbReference>
<gene>
    <name evidence="2" type="ORF">DQG23_25055</name>
</gene>
<organism evidence="2 3">
    <name type="scientific">Paenibacillus contaminans</name>
    <dbReference type="NCBI Taxonomy" id="450362"/>
    <lineage>
        <taxon>Bacteria</taxon>
        <taxon>Bacillati</taxon>
        <taxon>Bacillota</taxon>
        <taxon>Bacilli</taxon>
        <taxon>Bacillales</taxon>
        <taxon>Paenibacillaceae</taxon>
        <taxon>Paenibacillus</taxon>
    </lineage>
</organism>
<dbReference type="OrthoDB" id="1683589at2"/>
<reference evidence="2 3" key="1">
    <citation type="journal article" date="2009" name="Int. J. Syst. Evol. Microbiol.">
        <title>Paenibacillus contaminans sp. nov., isolated from a contaminated laboratory plate.</title>
        <authorList>
            <person name="Chou J.H."/>
            <person name="Lee J.H."/>
            <person name="Lin M.C."/>
            <person name="Chang P.S."/>
            <person name="Arun A.B."/>
            <person name="Young C.C."/>
            <person name="Chen W.M."/>
        </authorList>
    </citation>
    <scope>NUCLEOTIDE SEQUENCE [LARGE SCALE GENOMIC DNA]</scope>
    <source>
        <strain evidence="2 3">CKOBP-6</strain>
    </source>
</reference>
<keyword evidence="3" id="KW-1185">Reference proteome</keyword>
<keyword evidence="1" id="KW-0472">Membrane</keyword>
<evidence type="ECO:0000313" key="2">
    <source>
        <dbReference type="EMBL" id="RAV18573.1"/>
    </source>
</evidence>
<keyword evidence="1" id="KW-0812">Transmembrane</keyword>
<dbReference type="InterPro" id="IPR021338">
    <property type="entry name" value="DUF2953"/>
</dbReference>
<comment type="caution">
    <text evidence="2">The sequence shown here is derived from an EMBL/GenBank/DDBJ whole genome shotgun (WGS) entry which is preliminary data.</text>
</comment>
<dbReference type="Pfam" id="PF11167">
    <property type="entry name" value="DUF2953"/>
    <property type="match status" value="1"/>
</dbReference>
<feature type="transmembrane region" description="Helical" evidence="1">
    <location>
        <begin position="190"/>
        <end position="209"/>
    </location>
</feature>